<sequence>MPASPLTVRPTRRAVLAGLAAGGAALALPPGLARAQQNPARTKAVPSTGQAIPVIGMGTWITFNVGQDPKLRSERTEVLRAFFAHGGGVIDSSPMYGSSQAVVGHGLDELGHPPGLIAADKVWTSDGDDGPGQIRESLRDWGIPRFNLLQVHNLRAWRPHLETLFAMKEAGELAHVGITTSHGRRHGEMEAVMRDHPIDFVQLTYNAVDREAEARLLPLAQEKGIAVIANRPFRRSALVDRVQRHPLPAFAAEAGCETWPALLLKYIVSHPAVTCAIPATTQVVHMRENMAAARGPVLDEALRRRIADVVAAL</sequence>
<evidence type="ECO:0000313" key="4">
    <source>
        <dbReference type="Proteomes" id="UP000009881"/>
    </source>
</evidence>
<dbReference type="InterPro" id="IPR023210">
    <property type="entry name" value="NADP_OxRdtase_dom"/>
</dbReference>
<feature type="domain" description="NADP-dependent oxidoreductase" evidence="2">
    <location>
        <begin position="55"/>
        <end position="300"/>
    </location>
</feature>
<dbReference type="Gene3D" id="3.20.20.100">
    <property type="entry name" value="NADP-dependent oxidoreductase domain"/>
    <property type="match status" value="1"/>
</dbReference>
<dbReference type="eggNOG" id="COG0656">
    <property type="taxonomic scope" value="Bacteria"/>
</dbReference>
<evidence type="ECO:0000259" key="2">
    <source>
        <dbReference type="Pfam" id="PF00248"/>
    </source>
</evidence>
<dbReference type="PATRIC" id="fig|1238182.3.peg.461"/>
<dbReference type="EMBL" id="ANHY01000003">
    <property type="protein sequence ID" value="EKV32422.1"/>
    <property type="molecule type" value="Genomic_DNA"/>
</dbReference>
<dbReference type="InterPro" id="IPR053135">
    <property type="entry name" value="AKR2_Oxidoreductase"/>
</dbReference>
<dbReference type="SUPFAM" id="SSF51430">
    <property type="entry name" value="NAD(P)-linked oxidoreductase"/>
    <property type="match status" value="1"/>
</dbReference>
<dbReference type="CDD" id="cd19095">
    <property type="entry name" value="AKR_PA4992-like"/>
    <property type="match status" value="1"/>
</dbReference>
<gene>
    <name evidence="3" type="ORF">C882_2501</name>
</gene>
<dbReference type="RefSeq" id="WP_009538910.1">
    <property type="nucleotide sequence ID" value="NZ_ANHY01000003.1"/>
</dbReference>
<evidence type="ECO:0000256" key="1">
    <source>
        <dbReference type="SAM" id="SignalP"/>
    </source>
</evidence>
<name>K9H4B9_9PROT</name>
<keyword evidence="1" id="KW-0732">Signal</keyword>
<accession>K9H4B9</accession>
<dbReference type="PANTHER" id="PTHR43312">
    <property type="entry name" value="D-THREO-ALDOSE 1-DEHYDROGENASE"/>
    <property type="match status" value="1"/>
</dbReference>
<dbReference type="PANTHER" id="PTHR43312:SF1">
    <property type="entry name" value="NADP-DEPENDENT OXIDOREDUCTASE DOMAIN-CONTAINING PROTEIN"/>
    <property type="match status" value="1"/>
</dbReference>
<dbReference type="STRING" id="1238182.C882_2501"/>
<evidence type="ECO:0000313" key="3">
    <source>
        <dbReference type="EMBL" id="EKV32422.1"/>
    </source>
</evidence>
<feature type="signal peptide" evidence="1">
    <location>
        <begin position="1"/>
        <end position="35"/>
    </location>
</feature>
<protein>
    <submittedName>
        <fullName evidence="3">Putative oxidoreductase protein</fullName>
    </submittedName>
</protein>
<organism evidence="3 4">
    <name type="scientific">Caenispirillum salinarum AK4</name>
    <dbReference type="NCBI Taxonomy" id="1238182"/>
    <lineage>
        <taxon>Bacteria</taxon>
        <taxon>Pseudomonadati</taxon>
        <taxon>Pseudomonadota</taxon>
        <taxon>Alphaproteobacteria</taxon>
        <taxon>Rhodospirillales</taxon>
        <taxon>Novispirillaceae</taxon>
        <taxon>Caenispirillum</taxon>
    </lineage>
</organism>
<dbReference type="Proteomes" id="UP000009881">
    <property type="component" value="Unassembled WGS sequence"/>
</dbReference>
<feature type="chain" id="PRO_5003929845" evidence="1">
    <location>
        <begin position="36"/>
        <end position="313"/>
    </location>
</feature>
<dbReference type="Pfam" id="PF00248">
    <property type="entry name" value="Aldo_ket_red"/>
    <property type="match status" value="1"/>
</dbReference>
<dbReference type="OrthoDB" id="9783572at2"/>
<reference evidence="3 4" key="1">
    <citation type="journal article" date="2013" name="Genome Announc.">
        <title>Draft Genome Sequence of an Alphaproteobacterium, Caenispirillum salinarum AK4(T), Isolated from a Solar Saltern.</title>
        <authorList>
            <person name="Khatri I."/>
            <person name="Singh A."/>
            <person name="Korpole S."/>
            <person name="Pinnaka A.K."/>
            <person name="Subramanian S."/>
        </authorList>
    </citation>
    <scope>NUCLEOTIDE SEQUENCE [LARGE SCALE GENOMIC DNA]</scope>
    <source>
        <strain evidence="3 4">AK4</strain>
    </source>
</reference>
<dbReference type="InterPro" id="IPR006311">
    <property type="entry name" value="TAT_signal"/>
</dbReference>
<comment type="caution">
    <text evidence="3">The sequence shown here is derived from an EMBL/GenBank/DDBJ whole genome shotgun (WGS) entry which is preliminary data.</text>
</comment>
<proteinExistence type="predicted"/>
<keyword evidence="4" id="KW-1185">Reference proteome</keyword>
<dbReference type="PROSITE" id="PS51318">
    <property type="entry name" value="TAT"/>
    <property type="match status" value="1"/>
</dbReference>
<dbReference type="InterPro" id="IPR036812">
    <property type="entry name" value="NAD(P)_OxRdtase_dom_sf"/>
</dbReference>
<dbReference type="AlphaFoldDB" id="K9H4B9"/>